<dbReference type="PANTHER" id="PTHR11746">
    <property type="entry name" value="O-METHYLTRANSFERASE"/>
    <property type="match status" value="1"/>
</dbReference>
<comment type="caution">
    <text evidence="7">The sequence shown here is derived from an EMBL/GenBank/DDBJ whole genome shotgun (WGS) entry which is preliminary data.</text>
</comment>
<evidence type="ECO:0000313" key="8">
    <source>
        <dbReference type="Proteomes" id="UP000002985"/>
    </source>
</evidence>
<proteinExistence type="predicted"/>
<keyword evidence="2 7" id="KW-0808">Transferase</keyword>
<gene>
    <name evidence="7" type="ORF">KSU1_C0633</name>
</gene>
<evidence type="ECO:0000256" key="4">
    <source>
        <dbReference type="PIRSR" id="PIRSR005739-1"/>
    </source>
</evidence>
<dbReference type="InterPro" id="IPR001077">
    <property type="entry name" value="COMT_C"/>
</dbReference>
<dbReference type="EMBL" id="BAFH01000003">
    <property type="protein sequence ID" value="GAB62229.1"/>
    <property type="molecule type" value="Genomic_DNA"/>
</dbReference>
<accession>I3IKI4</accession>
<sequence length="335" mass="37692">MNNVNHSSVDYLVQLSCGYWKSCILFAAVEFDIFTLINNGKHTRKDISQSIRSDERATEMLLNALVSLELLTKQADRYDNSQISELYLVKGKPYYQGDFIHHLHNIMENWTMIRETIETGKAVSLKDLPEEVDPHDLRDFITAMHAIASVKTEILCSKICLQEAKTLLDLAGGPGTYAIACAKANPQLRAVVFDLEHVVKLTREFIQAAGVEDRVITQAGNCLEDSFGENAYDAILASNLLHIYNPENNRKILKKCHDALRSGGQVIIHEFVLDETRTHPQFAALFSLNMLIGTQEGASYSESEYRAWLENTGFKDIKRIDLVSNSSLIIGKKIL</sequence>
<dbReference type="AlphaFoldDB" id="I3IKI4"/>
<dbReference type="Pfam" id="PF08100">
    <property type="entry name" value="Dimerisation"/>
    <property type="match status" value="1"/>
</dbReference>
<dbReference type="Gene3D" id="3.40.50.150">
    <property type="entry name" value="Vaccinia Virus protein VP39"/>
    <property type="match status" value="1"/>
</dbReference>
<evidence type="ECO:0000259" key="6">
    <source>
        <dbReference type="Pfam" id="PF08100"/>
    </source>
</evidence>
<feature type="domain" description="O-methyltransferase C-terminal" evidence="5">
    <location>
        <begin position="133"/>
        <end position="315"/>
    </location>
</feature>
<dbReference type="PIRSF" id="PIRSF005739">
    <property type="entry name" value="O-mtase"/>
    <property type="match status" value="1"/>
</dbReference>
<dbReference type="Gene3D" id="1.10.10.10">
    <property type="entry name" value="Winged helix-like DNA-binding domain superfamily/Winged helix DNA-binding domain"/>
    <property type="match status" value="1"/>
</dbReference>
<keyword evidence="1 7" id="KW-0489">Methyltransferase</keyword>
<organism evidence="7 8">
    <name type="scientific">Candidatus Jettenia caeni</name>
    <dbReference type="NCBI Taxonomy" id="247490"/>
    <lineage>
        <taxon>Bacteria</taxon>
        <taxon>Pseudomonadati</taxon>
        <taxon>Planctomycetota</taxon>
        <taxon>Candidatus Brocadiia</taxon>
        <taxon>Candidatus Brocadiales</taxon>
        <taxon>Candidatus Brocadiaceae</taxon>
        <taxon>Candidatus Jettenia</taxon>
    </lineage>
</organism>
<dbReference type="Pfam" id="PF00891">
    <property type="entry name" value="Methyltransf_2"/>
    <property type="match status" value="1"/>
</dbReference>
<dbReference type="InterPro" id="IPR012967">
    <property type="entry name" value="COMT_dimerisation"/>
</dbReference>
<dbReference type="GO" id="GO:0046983">
    <property type="term" value="F:protein dimerization activity"/>
    <property type="evidence" value="ECO:0007669"/>
    <property type="project" value="InterPro"/>
</dbReference>
<keyword evidence="3" id="KW-0949">S-adenosyl-L-methionine</keyword>
<dbReference type="CDD" id="cd02440">
    <property type="entry name" value="AdoMet_MTases"/>
    <property type="match status" value="1"/>
</dbReference>
<dbReference type="InterPro" id="IPR016461">
    <property type="entry name" value="COMT-like"/>
</dbReference>
<dbReference type="InterPro" id="IPR036388">
    <property type="entry name" value="WH-like_DNA-bd_sf"/>
</dbReference>
<name>I3IKI4_9BACT</name>
<feature type="domain" description="O-methyltransferase dimerisation" evidence="6">
    <location>
        <begin position="14"/>
        <end position="89"/>
    </location>
</feature>
<dbReference type="SUPFAM" id="SSF53335">
    <property type="entry name" value="S-adenosyl-L-methionine-dependent methyltransferases"/>
    <property type="match status" value="1"/>
</dbReference>
<reference evidence="7 8" key="1">
    <citation type="journal article" date="2012" name="FEBS Lett.">
        <title>Anammox organism KSU-1 expresses a NirK-type copper-containing nitrite reductase instead of a NirS-type with cytochrome cd1.</title>
        <authorList>
            <person name="Hira D."/>
            <person name="Toh H."/>
            <person name="Migita C.T."/>
            <person name="Okubo H."/>
            <person name="Nishiyama T."/>
            <person name="Hattori M."/>
            <person name="Furukawa K."/>
            <person name="Fujii T."/>
        </authorList>
    </citation>
    <scope>NUCLEOTIDE SEQUENCE [LARGE SCALE GENOMIC DNA]</scope>
</reference>
<evidence type="ECO:0000259" key="5">
    <source>
        <dbReference type="Pfam" id="PF00891"/>
    </source>
</evidence>
<dbReference type="PROSITE" id="PS51683">
    <property type="entry name" value="SAM_OMT_II"/>
    <property type="match status" value="1"/>
</dbReference>
<dbReference type="eggNOG" id="COG0500">
    <property type="taxonomic scope" value="Bacteria"/>
</dbReference>
<dbReference type="Proteomes" id="UP000002985">
    <property type="component" value="Unassembled WGS sequence"/>
</dbReference>
<feature type="active site" description="Proton acceptor" evidence="4">
    <location>
        <position position="242"/>
    </location>
</feature>
<keyword evidence="8" id="KW-1185">Reference proteome</keyword>
<dbReference type="GO" id="GO:0008171">
    <property type="term" value="F:O-methyltransferase activity"/>
    <property type="evidence" value="ECO:0007669"/>
    <property type="project" value="InterPro"/>
</dbReference>
<protein>
    <submittedName>
        <fullName evidence="7">Methyltransferase</fullName>
    </submittedName>
</protein>
<dbReference type="STRING" id="247490.KSU1_C0633"/>
<evidence type="ECO:0000256" key="2">
    <source>
        <dbReference type="ARBA" id="ARBA00022679"/>
    </source>
</evidence>
<dbReference type="InterPro" id="IPR029063">
    <property type="entry name" value="SAM-dependent_MTases_sf"/>
</dbReference>
<evidence type="ECO:0000256" key="3">
    <source>
        <dbReference type="ARBA" id="ARBA00022691"/>
    </source>
</evidence>
<dbReference type="GO" id="GO:0032259">
    <property type="term" value="P:methylation"/>
    <property type="evidence" value="ECO:0007669"/>
    <property type="project" value="UniProtKB-KW"/>
</dbReference>
<dbReference type="InterPro" id="IPR036390">
    <property type="entry name" value="WH_DNA-bd_sf"/>
</dbReference>
<dbReference type="SUPFAM" id="SSF46785">
    <property type="entry name" value="Winged helix' DNA-binding domain"/>
    <property type="match status" value="1"/>
</dbReference>
<evidence type="ECO:0000256" key="1">
    <source>
        <dbReference type="ARBA" id="ARBA00022603"/>
    </source>
</evidence>
<dbReference type="OrthoDB" id="9766840at2"/>
<evidence type="ECO:0000313" key="7">
    <source>
        <dbReference type="EMBL" id="GAB62229.1"/>
    </source>
</evidence>